<sequence>NMQRKLVKQLVIQTTFPIGLLGIPVSVYCASTGFNLFSTRTCVIFVCIQSLHSLIHSCLAILLNDAYRNTIRRWLGAIVERRSSTSSMLVKSINLSSYTQREI</sequence>
<evidence type="ECO:0008006" key="3">
    <source>
        <dbReference type="Google" id="ProtNLM"/>
    </source>
</evidence>
<evidence type="ECO:0000313" key="1">
    <source>
        <dbReference type="EMBL" id="GMR35731.1"/>
    </source>
</evidence>
<comment type="caution">
    <text evidence="1">The sequence shown here is derived from an EMBL/GenBank/DDBJ whole genome shotgun (WGS) entry which is preliminary data.</text>
</comment>
<dbReference type="Proteomes" id="UP001328107">
    <property type="component" value="Unassembled WGS sequence"/>
</dbReference>
<dbReference type="EMBL" id="BTRK01000002">
    <property type="protein sequence ID" value="GMR35731.1"/>
    <property type="molecule type" value="Genomic_DNA"/>
</dbReference>
<dbReference type="InterPro" id="IPR053220">
    <property type="entry name" value="Nematode_rcpt-like_serp_H"/>
</dbReference>
<name>A0AAN4Z7W1_9BILA</name>
<dbReference type="SUPFAM" id="SSF81321">
    <property type="entry name" value="Family A G protein-coupled receptor-like"/>
    <property type="match status" value="1"/>
</dbReference>
<proteinExistence type="predicted"/>
<reference evidence="2" key="1">
    <citation type="submission" date="2022-10" db="EMBL/GenBank/DDBJ databases">
        <title>Genome assembly of Pristionchus species.</title>
        <authorList>
            <person name="Yoshida K."/>
            <person name="Sommer R.J."/>
        </authorList>
    </citation>
    <scope>NUCLEOTIDE SEQUENCE [LARGE SCALE GENOMIC DNA]</scope>
    <source>
        <strain evidence="2">RS5460</strain>
    </source>
</reference>
<dbReference type="AlphaFoldDB" id="A0AAN4Z7W1"/>
<protein>
    <recommendedName>
        <fullName evidence="3">G protein-coupled receptor</fullName>
    </recommendedName>
</protein>
<feature type="non-terminal residue" evidence="1">
    <location>
        <position position="1"/>
    </location>
</feature>
<accession>A0AAN4Z7W1</accession>
<organism evidence="1 2">
    <name type="scientific">Pristionchus mayeri</name>
    <dbReference type="NCBI Taxonomy" id="1317129"/>
    <lineage>
        <taxon>Eukaryota</taxon>
        <taxon>Metazoa</taxon>
        <taxon>Ecdysozoa</taxon>
        <taxon>Nematoda</taxon>
        <taxon>Chromadorea</taxon>
        <taxon>Rhabditida</taxon>
        <taxon>Rhabditina</taxon>
        <taxon>Diplogasteromorpha</taxon>
        <taxon>Diplogasteroidea</taxon>
        <taxon>Neodiplogasteridae</taxon>
        <taxon>Pristionchus</taxon>
    </lineage>
</organism>
<keyword evidence="2" id="KW-1185">Reference proteome</keyword>
<dbReference type="PANTHER" id="PTHR22941:SF26">
    <property type="entry name" value="SERPENTINE RECEPTOR, CLASS H"/>
    <property type="match status" value="1"/>
</dbReference>
<dbReference type="PANTHER" id="PTHR22941">
    <property type="entry name" value="SERPENTINE RECEPTOR"/>
    <property type="match status" value="1"/>
</dbReference>
<evidence type="ECO:0000313" key="2">
    <source>
        <dbReference type="Proteomes" id="UP001328107"/>
    </source>
</evidence>
<dbReference type="Pfam" id="PF10318">
    <property type="entry name" value="7TM_GPCR_Srh"/>
    <property type="match status" value="1"/>
</dbReference>
<gene>
    <name evidence="1" type="ORF">PMAYCL1PPCAC_05926</name>
</gene>
<dbReference type="InterPro" id="IPR019422">
    <property type="entry name" value="7TM_GPCR_serpentine_rcpt_Srh"/>
</dbReference>